<reference evidence="5 6" key="1">
    <citation type="journal article" date="2005" name="Proc. Natl. Acad. Sci. U.S.A.">
        <title>Whole genome sequence of Staphylococcus saprophyticus reveals the pathogenesis of uncomplicated urinary tract infection.</title>
        <authorList>
            <person name="Kuroda M."/>
            <person name="Yamashita A."/>
            <person name="Hirakawa H."/>
            <person name="Kumano M."/>
            <person name="Morikawa K."/>
            <person name="Higashide M."/>
            <person name="Maruyama A."/>
            <person name="Inose Y."/>
            <person name="Matoba K."/>
            <person name="Toh H."/>
            <person name="Kuhara S."/>
            <person name="Hattori M."/>
            <person name="Ohta T."/>
        </authorList>
    </citation>
    <scope>NUCLEOTIDE SEQUENCE [LARGE SCALE GENOMIC DNA]</scope>
    <source>
        <strain evidence="6">ATCC 15305 / DSM 20229 / NCIMB 8711 / NCTC 7292 / S-41</strain>
    </source>
</reference>
<dbReference type="EMBL" id="AP008934">
    <property type="protein sequence ID" value="BAE18481.1"/>
    <property type="molecule type" value="Genomic_DNA"/>
</dbReference>
<dbReference type="InterPro" id="IPR027417">
    <property type="entry name" value="P-loop_NTPase"/>
</dbReference>
<dbReference type="Pfam" id="PF00005">
    <property type="entry name" value="ABC_tran"/>
    <property type="match status" value="1"/>
</dbReference>
<dbReference type="PROSITE" id="PS50893">
    <property type="entry name" value="ABC_TRANSPORTER_2"/>
    <property type="match status" value="1"/>
</dbReference>
<keyword evidence="1" id="KW-0813">Transport</keyword>
<dbReference type="Proteomes" id="UP000006371">
    <property type="component" value="Chromosome"/>
</dbReference>
<name>Q49XL6_STAS1</name>
<proteinExistence type="predicted"/>
<dbReference type="PANTHER" id="PTHR42939">
    <property type="entry name" value="ABC TRANSPORTER ATP-BINDING PROTEIN ALBC-RELATED"/>
    <property type="match status" value="1"/>
</dbReference>
<gene>
    <name evidence="5" type="ordered locus">SSP1336</name>
</gene>
<keyword evidence="6" id="KW-1185">Reference proteome</keyword>
<dbReference type="InterPro" id="IPR051782">
    <property type="entry name" value="ABC_Transporter_VariousFunc"/>
</dbReference>
<organism evidence="5 6">
    <name type="scientific">Staphylococcus saprophyticus subsp. saprophyticus (strain ATCC 15305 / DSM 20229 / NCIMB 8711 / NCTC 7292 / S-41)</name>
    <dbReference type="NCBI Taxonomy" id="342451"/>
    <lineage>
        <taxon>Bacteria</taxon>
        <taxon>Bacillati</taxon>
        <taxon>Bacillota</taxon>
        <taxon>Bacilli</taxon>
        <taxon>Bacillales</taxon>
        <taxon>Staphylococcaceae</taxon>
        <taxon>Staphylococcus</taxon>
    </lineage>
</organism>
<dbReference type="SUPFAM" id="SSF52540">
    <property type="entry name" value="P-loop containing nucleoside triphosphate hydrolases"/>
    <property type="match status" value="1"/>
</dbReference>
<dbReference type="GO" id="GO:0016887">
    <property type="term" value="F:ATP hydrolysis activity"/>
    <property type="evidence" value="ECO:0007669"/>
    <property type="project" value="InterPro"/>
</dbReference>
<dbReference type="GO" id="GO:0005524">
    <property type="term" value="F:ATP binding"/>
    <property type="evidence" value="ECO:0007669"/>
    <property type="project" value="UniProtKB-KW"/>
</dbReference>
<dbReference type="HOGENOM" id="CLU_000604_1_2_9"/>
<evidence type="ECO:0000256" key="2">
    <source>
        <dbReference type="ARBA" id="ARBA00022741"/>
    </source>
</evidence>
<dbReference type="SMART" id="SM00382">
    <property type="entry name" value="AAA"/>
    <property type="match status" value="1"/>
</dbReference>
<sequence length="268" mass="30424">MNVAVNAKNVSLKLNNKYIVSNISFEIPKGSITLIKGDNGIGKSVTLKLIAQLIRPTKGKIQTNGRIAYAPDKFPNNLKIKVHTFLETIQNLNNNYDHNWKYYSKSFNLSSFEKDKLNQISKGTLQKINIIQALLSNGEILIFDEPFNGLDKKTESNFISLLKKLSKTKTIILTSHESNIVQSFATHELNLHNGKFKTINTNPKFKAITFLTSKNASISFPQVLAQKIHNQININNNSIKIYIDRNDTNIILNNLIKHNYKILEVKDE</sequence>
<dbReference type="PATRIC" id="fig|342451.11.peg.1340"/>
<accession>Q49XL6</accession>
<evidence type="ECO:0000259" key="4">
    <source>
        <dbReference type="PROSITE" id="PS50893"/>
    </source>
</evidence>
<dbReference type="InterPro" id="IPR003439">
    <property type="entry name" value="ABC_transporter-like_ATP-bd"/>
</dbReference>
<dbReference type="PANTHER" id="PTHR42939:SF1">
    <property type="entry name" value="ABC TRANSPORTER ATP-BINDING PROTEIN ALBC-RELATED"/>
    <property type="match status" value="1"/>
</dbReference>
<feature type="domain" description="ABC transporter" evidence="4">
    <location>
        <begin position="5"/>
        <end position="218"/>
    </location>
</feature>
<evidence type="ECO:0000313" key="5">
    <source>
        <dbReference type="EMBL" id="BAE18481.1"/>
    </source>
</evidence>
<keyword evidence="3 5" id="KW-0067">ATP-binding</keyword>
<evidence type="ECO:0000256" key="3">
    <source>
        <dbReference type="ARBA" id="ARBA00022840"/>
    </source>
</evidence>
<dbReference type="InterPro" id="IPR003593">
    <property type="entry name" value="AAA+_ATPase"/>
</dbReference>
<dbReference type="Gene3D" id="3.40.50.300">
    <property type="entry name" value="P-loop containing nucleotide triphosphate hydrolases"/>
    <property type="match status" value="1"/>
</dbReference>
<keyword evidence="2" id="KW-0547">Nucleotide-binding</keyword>
<protein>
    <submittedName>
        <fullName evidence="5">Putative ABC transporter ATP-binding protein</fullName>
    </submittedName>
</protein>
<dbReference type="eggNOG" id="COG1131">
    <property type="taxonomic scope" value="Bacteria"/>
</dbReference>
<evidence type="ECO:0000256" key="1">
    <source>
        <dbReference type="ARBA" id="ARBA00022448"/>
    </source>
</evidence>
<evidence type="ECO:0000313" key="6">
    <source>
        <dbReference type="Proteomes" id="UP000006371"/>
    </source>
</evidence>
<dbReference type="KEGG" id="ssp:SSP1336"/>
<dbReference type="AlphaFoldDB" id="Q49XL6"/>